<accession>A0ABW9ZNE8</accession>
<evidence type="ECO:0008006" key="3">
    <source>
        <dbReference type="Google" id="ProtNLM"/>
    </source>
</evidence>
<comment type="caution">
    <text evidence="1">The sequence shown here is derived from an EMBL/GenBank/DDBJ whole genome shotgun (WGS) entry which is preliminary data.</text>
</comment>
<evidence type="ECO:0000313" key="1">
    <source>
        <dbReference type="EMBL" id="NCI48599.1"/>
    </source>
</evidence>
<protein>
    <recommendedName>
        <fullName evidence="3">Outer membrane lipoprotein-sorting protein</fullName>
    </recommendedName>
</protein>
<dbReference type="EMBL" id="JAACJS010000002">
    <property type="protein sequence ID" value="NCI48599.1"/>
    <property type="molecule type" value="Genomic_DNA"/>
</dbReference>
<name>A0ABW9ZNE8_9BACT</name>
<gene>
    <name evidence="1" type="ORF">GWC95_01600</name>
</gene>
<sequence>MRTHVLIYLIVVSSYWNSAAAQSKKDTVFLMKNFTSEGNRHIIYIESNPKSWAYTKALEKDFDPETYNMFLKDAVEEYKAVPGKHKLPQFSKNWYPLYLYKGKYYVYYPSDNCVNNWVSINDSTVVLTAGCEGPYPAVIQQITMKEQNKLTMDLTDPIFGRVTMTIHLINLQRGIAIIESKLSSGEIKYQLVVDEKKFRSFPIIVNYNPKEKSHEFEFEPIDYQKLLRR</sequence>
<proteinExistence type="predicted"/>
<evidence type="ECO:0000313" key="2">
    <source>
        <dbReference type="Proteomes" id="UP000753802"/>
    </source>
</evidence>
<dbReference type="Proteomes" id="UP000753802">
    <property type="component" value="Unassembled WGS sequence"/>
</dbReference>
<dbReference type="RefSeq" id="WP_161816920.1">
    <property type="nucleotide sequence ID" value="NZ_JAACJS010000002.1"/>
</dbReference>
<reference evidence="1 2" key="1">
    <citation type="submission" date="2020-01" db="EMBL/GenBank/DDBJ databases">
        <title>Genome analysis.</title>
        <authorList>
            <person name="Wu S."/>
            <person name="Wang G."/>
        </authorList>
    </citation>
    <scope>NUCLEOTIDE SEQUENCE [LARGE SCALE GENOMIC DNA]</scope>
    <source>
        <strain evidence="1 2">SYL130</strain>
    </source>
</reference>
<keyword evidence="2" id="KW-1185">Reference proteome</keyword>
<organism evidence="1 2">
    <name type="scientific">Sediminibacterium roseum</name>
    <dbReference type="NCBI Taxonomy" id="1978412"/>
    <lineage>
        <taxon>Bacteria</taxon>
        <taxon>Pseudomonadati</taxon>
        <taxon>Bacteroidota</taxon>
        <taxon>Chitinophagia</taxon>
        <taxon>Chitinophagales</taxon>
        <taxon>Chitinophagaceae</taxon>
        <taxon>Sediminibacterium</taxon>
    </lineage>
</organism>